<dbReference type="Proteomes" id="UP001243989">
    <property type="component" value="Unassembled WGS sequence"/>
</dbReference>
<accession>A0AAJ0E906</accession>
<dbReference type="EMBL" id="JAHMHQ010000031">
    <property type="protein sequence ID" value="KAK1623131.1"/>
    <property type="molecule type" value="Genomic_DNA"/>
</dbReference>
<comment type="caution">
    <text evidence="2">The sequence shown here is derived from an EMBL/GenBank/DDBJ whole genome shotgun (WGS) entry which is preliminary data.</text>
</comment>
<dbReference type="GeneID" id="85474002"/>
<feature type="compositionally biased region" description="Polar residues" evidence="1">
    <location>
        <begin position="12"/>
        <end position="22"/>
    </location>
</feature>
<feature type="region of interest" description="Disordered" evidence="1">
    <location>
        <begin position="1"/>
        <end position="39"/>
    </location>
</feature>
<keyword evidence="3" id="KW-1185">Reference proteome</keyword>
<evidence type="ECO:0000256" key="1">
    <source>
        <dbReference type="SAM" id="MobiDB-lite"/>
    </source>
</evidence>
<sequence>MTAGRPVVTGAKHTSVSPSTRPRATFKPKPQRTPRPVQLSNQRIGLGNIWGKMMAQILKT</sequence>
<protein>
    <submittedName>
        <fullName evidence="2">Uncharacterized protein</fullName>
    </submittedName>
</protein>
<reference evidence="2" key="1">
    <citation type="submission" date="2021-06" db="EMBL/GenBank/DDBJ databases">
        <title>Comparative genomics, transcriptomics and evolutionary studies reveal genomic signatures of adaptation to plant cell wall in hemibiotrophic fungi.</title>
        <authorList>
            <consortium name="DOE Joint Genome Institute"/>
            <person name="Baroncelli R."/>
            <person name="Diaz J.F."/>
            <person name="Benocci T."/>
            <person name="Peng M."/>
            <person name="Battaglia E."/>
            <person name="Haridas S."/>
            <person name="Andreopoulos W."/>
            <person name="Labutti K."/>
            <person name="Pangilinan J."/>
            <person name="Floch G.L."/>
            <person name="Makela M.R."/>
            <person name="Henrissat B."/>
            <person name="Grigoriev I.V."/>
            <person name="Crouch J.A."/>
            <person name="De Vries R.P."/>
            <person name="Sukno S.A."/>
            <person name="Thon M.R."/>
        </authorList>
    </citation>
    <scope>NUCLEOTIDE SEQUENCE</scope>
    <source>
        <strain evidence="2">CBS 102054</strain>
    </source>
</reference>
<dbReference type="RefSeq" id="XP_060439126.1">
    <property type="nucleotide sequence ID" value="XM_060589140.1"/>
</dbReference>
<organism evidence="2 3">
    <name type="scientific">Colletotrichum phormii</name>
    <dbReference type="NCBI Taxonomy" id="359342"/>
    <lineage>
        <taxon>Eukaryota</taxon>
        <taxon>Fungi</taxon>
        <taxon>Dikarya</taxon>
        <taxon>Ascomycota</taxon>
        <taxon>Pezizomycotina</taxon>
        <taxon>Sordariomycetes</taxon>
        <taxon>Hypocreomycetidae</taxon>
        <taxon>Glomerellales</taxon>
        <taxon>Glomerellaceae</taxon>
        <taxon>Colletotrichum</taxon>
        <taxon>Colletotrichum acutatum species complex</taxon>
    </lineage>
</organism>
<evidence type="ECO:0000313" key="2">
    <source>
        <dbReference type="EMBL" id="KAK1623131.1"/>
    </source>
</evidence>
<evidence type="ECO:0000313" key="3">
    <source>
        <dbReference type="Proteomes" id="UP001243989"/>
    </source>
</evidence>
<gene>
    <name evidence="2" type="ORF">BDP81DRAFT_410946</name>
</gene>
<name>A0AAJ0E906_9PEZI</name>
<dbReference type="AlphaFoldDB" id="A0AAJ0E906"/>
<proteinExistence type="predicted"/>